<evidence type="ECO:0000313" key="2">
    <source>
        <dbReference type="EMBL" id="GFU15007.1"/>
    </source>
</evidence>
<dbReference type="AlphaFoldDB" id="A0A8X6UFQ4"/>
<feature type="chain" id="PRO_5036453858" description="Secreted protein" evidence="1">
    <location>
        <begin position="28"/>
        <end position="102"/>
    </location>
</feature>
<keyword evidence="1" id="KW-0732">Signal</keyword>
<dbReference type="PANTHER" id="PTHR47331">
    <property type="entry name" value="PHD-TYPE DOMAIN-CONTAINING PROTEIN"/>
    <property type="match status" value="1"/>
</dbReference>
<evidence type="ECO:0000313" key="3">
    <source>
        <dbReference type="Proteomes" id="UP000887013"/>
    </source>
</evidence>
<protein>
    <recommendedName>
        <fullName evidence="4">Secreted protein</fullName>
    </recommendedName>
</protein>
<dbReference type="Proteomes" id="UP000887013">
    <property type="component" value="Unassembled WGS sequence"/>
</dbReference>
<sequence length="102" mass="11568">MFTFRVILKLLLLLMYVFVDTCNEVYATCVFLRSVTSHGVKVVLVRAKSKMAPLKQVTIPMLELMACCISSRSAHVSQKALNITEMETILERFHGSFVLVKE</sequence>
<reference evidence="2" key="1">
    <citation type="submission" date="2020-08" db="EMBL/GenBank/DDBJ databases">
        <title>Multicomponent nature underlies the extraordinary mechanical properties of spider dragline silk.</title>
        <authorList>
            <person name="Kono N."/>
            <person name="Nakamura H."/>
            <person name="Mori M."/>
            <person name="Yoshida Y."/>
            <person name="Ohtoshi R."/>
            <person name="Malay A.D."/>
            <person name="Moran D.A.P."/>
            <person name="Tomita M."/>
            <person name="Numata K."/>
            <person name="Arakawa K."/>
        </authorList>
    </citation>
    <scope>NUCLEOTIDE SEQUENCE</scope>
</reference>
<dbReference type="OrthoDB" id="6434434at2759"/>
<feature type="signal peptide" evidence="1">
    <location>
        <begin position="1"/>
        <end position="27"/>
    </location>
</feature>
<evidence type="ECO:0008006" key="4">
    <source>
        <dbReference type="Google" id="ProtNLM"/>
    </source>
</evidence>
<accession>A0A8X6UFQ4</accession>
<comment type="caution">
    <text evidence="2">The sequence shown here is derived from an EMBL/GenBank/DDBJ whole genome shotgun (WGS) entry which is preliminary data.</text>
</comment>
<keyword evidence="3" id="KW-1185">Reference proteome</keyword>
<dbReference type="InterPro" id="IPR008042">
    <property type="entry name" value="Retrotrans_Pao"/>
</dbReference>
<proteinExistence type="predicted"/>
<dbReference type="Pfam" id="PF05380">
    <property type="entry name" value="Peptidase_A17"/>
    <property type="match status" value="1"/>
</dbReference>
<organism evidence="2 3">
    <name type="scientific">Nephila pilipes</name>
    <name type="common">Giant wood spider</name>
    <name type="synonym">Nephila maculata</name>
    <dbReference type="NCBI Taxonomy" id="299642"/>
    <lineage>
        <taxon>Eukaryota</taxon>
        <taxon>Metazoa</taxon>
        <taxon>Ecdysozoa</taxon>
        <taxon>Arthropoda</taxon>
        <taxon>Chelicerata</taxon>
        <taxon>Arachnida</taxon>
        <taxon>Araneae</taxon>
        <taxon>Araneomorphae</taxon>
        <taxon>Entelegynae</taxon>
        <taxon>Araneoidea</taxon>
        <taxon>Nephilidae</taxon>
        <taxon>Nephila</taxon>
    </lineage>
</organism>
<name>A0A8X6UFQ4_NEPPI</name>
<evidence type="ECO:0000256" key="1">
    <source>
        <dbReference type="SAM" id="SignalP"/>
    </source>
</evidence>
<dbReference type="EMBL" id="BMAW01126019">
    <property type="protein sequence ID" value="GFU15007.1"/>
    <property type="molecule type" value="Genomic_DNA"/>
</dbReference>
<gene>
    <name evidence="2" type="primary">AVEN_141049_1</name>
    <name evidence="2" type="ORF">NPIL_426771</name>
</gene>